<protein>
    <submittedName>
        <fullName evidence="1">Uncharacterized protein</fullName>
    </submittedName>
</protein>
<organism evidence="1 2">
    <name type="scientific">Cirrhinus molitorella</name>
    <name type="common">mud carp</name>
    <dbReference type="NCBI Taxonomy" id="172907"/>
    <lineage>
        <taxon>Eukaryota</taxon>
        <taxon>Metazoa</taxon>
        <taxon>Chordata</taxon>
        <taxon>Craniata</taxon>
        <taxon>Vertebrata</taxon>
        <taxon>Euteleostomi</taxon>
        <taxon>Actinopterygii</taxon>
        <taxon>Neopterygii</taxon>
        <taxon>Teleostei</taxon>
        <taxon>Ostariophysi</taxon>
        <taxon>Cypriniformes</taxon>
        <taxon>Cyprinidae</taxon>
        <taxon>Labeoninae</taxon>
        <taxon>Labeonini</taxon>
        <taxon>Cirrhinus</taxon>
    </lineage>
</organism>
<keyword evidence="2" id="KW-1185">Reference proteome</keyword>
<dbReference type="Proteomes" id="UP001558613">
    <property type="component" value="Unassembled WGS sequence"/>
</dbReference>
<proteinExistence type="predicted"/>
<comment type="caution">
    <text evidence="1">The sequence shown here is derived from an EMBL/GenBank/DDBJ whole genome shotgun (WGS) entry which is preliminary data.</text>
</comment>
<gene>
    <name evidence="1" type="ORF">QQF64_012706</name>
</gene>
<sequence length="110" mass="12348">MHPSVPLTSSRTSLFLSFVRIAHVPFSVRWAVLKWVTINSQDIRAKRSQSSVCESHLCDKQQTLQHNSLANTTAASSISSYVCDTIACVSQCERRYEDIDSVYSEALRPV</sequence>
<evidence type="ECO:0000313" key="2">
    <source>
        <dbReference type="Proteomes" id="UP001558613"/>
    </source>
</evidence>
<evidence type="ECO:0000313" key="1">
    <source>
        <dbReference type="EMBL" id="KAL1257161.1"/>
    </source>
</evidence>
<accession>A0ABR3LYQ8</accession>
<reference evidence="1 2" key="1">
    <citation type="submission" date="2023-09" db="EMBL/GenBank/DDBJ databases">
        <authorList>
            <person name="Wang M."/>
        </authorList>
    </citation>
    <scope>NUCLEOTIDE SEQUENCE [LARGE SCALE GENOMIC DNA]</scope>
    <source>
        <strain evidence="1">GT-2023</strain>
        <tissue evidence="1">Liver</tissue>
    </source>
</reference>
<name>A0ABR3LYQ8_9TELE</name>
<dbReference type="EMBL" id="JAYMGO010000018">
    <property type="protein sequence ID" value="KAL1257161.1"/>
    <property type="molecule type" value="Genomic_DNA"/>
</dbReference>